<dbReference type="EMBL" id="UGQM01000003">
    <property type="protein sequence ID" value="SUE32535.1"/>
    <property type="molecule type" value="Genomic_DNA"/>
</dbReference>
<reference evidence="2 3" key="1">
    <citation type="submission" date="2018-06" db="EMBL/GenBank/DDBJ databases">
        <authorList>
            <consortium name="Pathogen Informatics"/>
            <person name="Doyle S."/>
        </authorList>
    </citation>
    <scope>NUCLEOTIDE SEQUENCE [LARGE SCALE GENOMIC DNA]</scope>
    <source>
        <strain evidence="2 3">NCTC10742</strain>
    </source>
</reference>
<dbReference type="InterPro" id="IPR041635">
    <property type="entry name" value="Type_ISP_LLaBIII_C"/>
</dbReference>
<gene>
    <name evidence="2" type="ORF">NCTC10742_05898</name>
</gene>
<feature type="domain" description="Type ISP restriction-modification enzyme LLaBIII C-terminal specificity" evidence="1">
    <location>
        <begin position="1"/>
        <end position="76"/>
    </location>
</feature>
<dbReference type="AlphaFoldDB" id="A0A379MLU2"/>
<evidence type="ECO:0000313" key="2">
    <source>
        <dbReference type="EMBL" id="SUE32535.1"/>
    </source>
</evidence>
<dbReference type="Proteomes" id="UP000254291">
    <property type="component" value="Unassembled WGS sequence"/>
</dbReference>
<name>A0A379MLU2_9MYCO</name>
<evidence type="ECO:0000259" key="1">
    <source>
        <dbReference type="Pfam" id="PF18135"/>
    </source>
</evidence>
<accession>A0A379MLU2</accession>
<proteinExistence type="predicted"/>
<sequence length="97" mass="11151">MRFKSKTDRSVLIYNSQLTLSGIPEDAHRYRLGSRSALEWIIERYQIKTDSRGSGIVNDPNTWCSEHDDPRYIVDLIKRIVTVSVKTMSIVDSLPPI</sequence>
<evidence type="ECO:0000313" key="3">
    <source>
        <dbReference type="Proteomes" id="UP000254291"/>
    </source>
</evidence>
<organism evidence="2 3">
    <name type="scientific">Mycolicibacterium gilvum</name>
    <dbReference type="NCBI Taxonomy" id="1804"/>
    <lineage>
        <taxon>Bacteria</taxon>
        <taxon>Bacillati</taxon>
        <taxon>Actinomycetota</taxon>
        <taxon>Actinomycetes</taxon>
        <taxon>Mycobacteriales</taxon>
        <taxon>Mycobacteriaceae</taxon>
        <taxon>Mycolicibacterium</taxon>
    </lineage>
</organism>
<protein>
    <submittedName>
        <fullName evidence="2">Conserved protein of uncharacterized function (Part2)</fullName>
    </submittedName>
</protein>
<dbReference type="Pfam" id="PF18135">
    <property type="entry name" value="Type_ISP_C"/>
    <property type="match status" value="1"/>
</dbReference>